<dbReference type="STRING" id="1579979.WM2015_1294"/>
<dbReference type="KEGG" id="wma:WM2015_1294"/>
<organism evidence="1 2">
    <name type="scientific">Wenzhouxiangella marina</name>
    <dbReference type="NCBI Taxonomy" id="1579979"/>
    <lineage>
        <taxon>Bacteria</taxon>
        <taxon>Pseudomonadati</taxon>
        <taxon>Pseudomonadota</taxon>
        <taxon>Gammaproteobacteria</taxon>
        <taxon>Chromatiales</taxon>
        <taxon>Wenzhouxiangellaceae</taxon>
        <taxon>Wenzhouxiangella</taxon>
    </lineage>
</organism>
<dbReference type="EMBL" id="CP012154">
    <property type="protein sequence ID" value="AKS41667.1"/>
    <property type="molecule type" value="Genomic_DNA"/>
</dbReference>
<dbReference type="AlphaFoldDB" id="A0A0K0XVK4"/>
<protein>
    <submittedName>
        <fullName evidence="1">Uncharacterized protein</fullName>
    </submittedName>
</protein>
<dbReference type="Proteomes" id="UP000066624">
    <property type="component" value="Chromosome"/>
</dbReference>
<name>A0A0K0XVK4_9GAMM</name>
<gene>
    <name evidence="1" type="ORF">WM2015_1294</name>
</gene>
<evidence type="ECO:0000313" key="1">
    <source>
        <dbReference type="EMBL" id="AKS41667.1"/>
    </source>
</evidence>
<dbReference type="RefSeq" id="WP_049725290.1">
    <property type="nucleotide sequence ID" value="NZ_CP012154.1"/>
</dbReference>
<reference evidence="1 2" key="1">
    <citation type="submission" date="2015-07" db="EMBL/GenBank/DDBJ databases">
        <authorList>
            <person name="Noorani M."/>
        </authorList>
    </citation>
    <scope>NUCLEOTIDE SEQUENCE [LARGE SCALE GENOMIC DNA]</scope>
    <source>
        <strain evidence="1 2">KCTC 42284</strain>
    </source>
</reference>
<accession>A0A0K0XVK4</accession>
<keyword evidence="2" id="KW-1185">Reference proteome</keyword>
<sequence>MKRFMTLSIVAMIVLAVTLFHGWKTRDWQLSDPRGGARAPLAEASGADEAHPADSGSFGEPAGKRDDLPEPATRTPEPGRPALSSAPTATQFLRDAAKHFGWTERQFRENVILWSAPCQQARSMSRVPGEQLASLGLNSEFANGTLRLAQFCGNVDLEASLATLDALEQSLSDDWNPEDERSQLASEVDEFGVSEALVDGSIRLLRSSLDRLDEGGVANLLGVIADRGLIDSERLSAPEFRFIAPHIISDVALTLICSETDGCVGEYHPIVIRYCLQKFQFGQLCNSPTSLADAIRQTTSPIHYDWYLVFHNYLRSRLSRLGR</sequence>
<proteinExistence type="predicted"/>
<evidence type="ECO:0000313" key="2">
    <source>
        <dbReference type="Proteomes" id="UP000066624"/>
    </source>
</evidence>